<reference evidence="8 9" key="1">
    <citation type="journal article" date="2018" name="Nat. Biotechnol.">
        <title>A standardized bacterial taxonomy based on genome phylogeny substantially revises the tree of life.</title>
        <authorList>
            <person name="Parks D.H."/>
            <person name="Chuvochina M."/>
            <person name="Waite D.W."/>
            <person name="Rinke C."/>
            <person name="Skarshewski A."/>
            <person name="Chaumeil P.A."/>
            <person name="Hugenholtz P."/>
        </authorList>
    </citation>
    <scope>NUCLEOTIDE SEQUENCE [LARGE SCALE GENOMIC DNA]</scope>
    <source>
        <strain evidence="8">UBA9158</strain>
    </source>
</reference>
<dbReference type="EMBL" id="DMND01000212">
    <property type="protein sequence ID" value="HAN29173.1"/>
    <property type="molecule type" value="Genomic_DNA"/>
</dbReference>
<dbReference type="InterPro" id="IPR024704">
    <property type="entry name" value="SMC"/>
</dbReference>
<dbReference type="STRING" id="1121937.GCA_000423125_00196"/>
<dbReference type="Proteomes" id="UP000259273">
    <property type="component" value="Unassembled WGS sequence"/>
</dbReference>
<keyword evidence="1" id="KW-0963">Cytoplasm</keyword>
<accession>A0A3C1KRQ3</accession>
<evidence type="ECO:0000256" key="5">
    <source>
        <dbReference type="ARBA" id="ARBA00023125"/>
    </source>
</evidence>
<dbReference type="SUPFAM" id="SSF52540">
    <property type="entry name" value="P-loop containing nucleoside triphosphate hydrolases"/>
    <property type="match status" value="1"/>
</dbReference>
<dbReference type="GO" id="GO:0016887">
    <property type="term" value="F:ATP hydrolysis activity"/>
    <property type="evidence" value="ECO:0007669"/>
    <property type="project" value="InterPro"/>
</dbReference>
<evidence type="ECO:0000313" key="9">
    <source>
        <dbReference type="Proteomes" id="UP000259273"/>
    </source>
</evidence>
<dbReference type="InterPro" id="IPR010935">
    <property type="entry name" value="SMC_hinge"/>
</dbReference>
<dbReference type="PANTHER" id="PTHR43977">
    <property type="entry name" value="STRUCTURAL MAINTENANCE OF CHROMOSOMES PROTEIN 3"/>
    <property type="match status" value="1"/>
</dbReference>
<dbReference type="AlphaFoldDB" id="A0A3C1KRQ3"/>
<evidence type="ECO:0000256" key="1">
    <source>
        <dbReference type="ARBA" id="ARBA00022490"/>
    </source>
</evidence>
<keyword evidence="5" id="KW-0238">DNA-binding</keyword>
<feature type="domain" description="SMC hinge" evidence="7">
    <location>
        <begin position="249"/>
        <end position="347"/>
    </location>
</feature>
<dbReference type="GO" id="GO:0030261">
    <property type="term" value="P:chromosome condensation"/>
    <property type="evidence" value="ECO:0007669"/>
    <property type="project" value="InterPro"/>
</dbReference>
<dbReference type="InterPro" id="IPR036277">
    <property type="entry name" value="SMC_hinge_sf"/>
</dbReference>
<feature type="coiled-coil region" evidence="6">
    <location>
        <begin position="28"/>
        <end position="228"/>
    </location>
</feature>
<dbReference type="InterPro" id="IPR027417">
    <property type="entry name" value="P-loop_NTPase"/>
</dbReference>
<dbReference type="GO" id="GO:0007062">
    <property type="term" value="P:sister chromatid cohesion"/>
    <property type="evidence" value="ECO:0007669"/>
    <property type="project" value="InterPro"/>
</dbReference>
<keyword evidence="4 6" id="KW-0175">Coiled coil</keyword>
<feature type="coiled-coil region" evidence="6">
    <location>
        <begin position="598"/>
        <end position="667"/>
    </location>
</feature>
<dbReference type="NCBIfam" id="TIGR02168">
    <property type="entry name" value="SMC_prok_B"/>
    <property type="match status" value="1"/>
</dbReference>
<name>A0A3C1KRQ3_9GAMM</name>
<dbReference type="GO" id="GO:0005694">
    <property type="term" value="C:chromosome"/>
    <property type="evidence" value="ECO:0007669"/>
    <property type="project" value="InterPro"/>
</dbReference>
<dbReference type="GO" id="GO:0003677">
    <property type="term" value="F:DNA binding"/>
    <property type="evidence" value="ECO:0007669"/>
    <property type="project" value="UniProtKB-KW"/>
</dbReference>
<evidence type="ECO:0000256" key="4">
    <source>
        <dbReference type="ARBA" id="ARBA00023054"/>
    </source>
</evidence>
<dbReference type="PIRSF" id="PIRSF005719">
    <property type="entry name" value="SMC"/>
    <property type="match status" value="1"/>
</dbReference>
<dbReference type="SMART" id="SM00968">
    <property type="entry name" value="SMC_hinge"/>
    <property type="match status" value="1"/>
</dbReference>
<dbReference type="InterPro" id="IPR011890">
    <property type="entry name" value="SMC_prok"/>
</dbReference>
<evidence type="ECO:0000256" key="3">
    <source>
        <dbReference type="ARBA" id="ARBA00022840"/>
    </source>
</evidence>
<dbReference type="Pfam" id="PF02463">
    <property type="entry name" value="SMC_N"/>
    <property type="match status" value="1"/>
</dbReference>
<dbReference type="CDD" id="cd03278">
    <property type="entry name" value="ABC_SMC_barmotin"/>
    <property type="match status" value="1"/>
</dbReference>
<evidence type="ECO:0000256" key="2">
    <source>
        <dbReference type="ARBA" id="ARBA00022741"/>
    </source>
</evidence>
<proteinExistence type="predicted"/>
<protein>
    <submittedName>
        <fullName evidence="8">Chromosome segregation protein SMC</fullName>
    </submittedName>
</protein>
<dbReference type="GO" id="GO:0005524">
    <property type="term" value="F:ATP binding"/>
    <property type="evidence" value="ECO:0007669"/>
    <property type="project" value="UniProtKB-KW"/>
</dbReference>
<feature type="coiled-coil region" evidence="6">
    <location>
        <begin position="395"/>
        <end position="520"/>
    </location>
</feature>
<dbReference type="SUPFAM" id="SSF75553">
    <property type="entry name" value="Smc hinge domain"/>
    <property type="match status" value="1"/>
</dbReference>
<sequence length="894" mass="99726">EQHRQDYTDRTDSFNAVQATYYALGAEVARLEQAIQFQKERAQQLHADLRQALDSLEQAEAHLQQDQDKLATWELELEELAPELELLQAAEEESASALQEAEDAMLHWQQQWDEFNHQAAAPRQQAEVQQSRIQHLEQAQQRLQRRVQQLEEERAGLVVGEDDANLEAAAEEIALLEEQMAVAELRSDERVEELAAAREEESRLSGQLNESRSRLQQLRGRQASLEALQQAATEDRDQGVSQWLAAQGLQSRPRLLDNLQVDEGWQQAVETALGDYLQAVCVEQLGDLADCLQALEQGQVSLVESGAAQGSPGPQFLASHVHGSAAAASLLAGVRVAADLPAALQLRASLGAGESVITADGIWLGRDWLRVTRPGKQEGGVIQRQQELERLLLEVEATAQQVTEFEGALDGLREQQQSLEAQRQDSQREQQQLSRQHAELRAALSAQQARLEQISARRERLAADISDTRGQFGQEQEAVSEARLLLAEAIERMETDSRQREELLARRDAARNQLDSVRQRARHDKDAAHQSAMRHQSLQTQLGGVAETMQRARSQVTQLQERREALQGSLMESDDPVVALQDELEAQLALRLASETELTQARQAVAEVEHALRHAEQQRAAIEQRAQGVRAELEQQRLQQQGLQVQRENVLRQLRELEQDVDTVLANMPEGAGETEWQLALERVGARVARLGPINLAAIDEYALQSERKHYLDAQNEDLETALETLASAIRKIDKETRSRFRDTFDKVNSGLQDLFPRVFGGGNAYLEMTGDDLLDTGITIMARPPGKKNSTIHLLSGGEKALTAIALVFSIFQLNPAPFCMLDEVDAPLDDANVGRYARMVKEMSEKVQFIYITHNKISMELADQLMGVTMHEPGVSRLVTVDVEEAAELAAS</sequence>
<evidence type="ECO:0000313" key="8">
    <source>
        <dbReference type="EMBL" id="HAN29173.1"/>
    </source>
</evidence>
<comment type="caution">
    <text evidence="8">The sequence shown here is derived from an EMBL/GenBank/DDBJ whole genome shotgun (WGS) entry which is preliminary data.</text>
</comment>
<evidence type="ECO:0000259" key="7">
    <source>
        <dbReference type="SMART" id="SM00968"/>
    </source>
</evidence>
<feature type="non-terminal residue" evidence="8">
    <location>
        <position position="1"/>
    </location>
</feature>
<dbReference type="Gene3D" id="1.20.1060.20">
    <property type="match status" value="1"/>
</dbReference>
<keyword evidence="3" id="KW-0067">ATP-binding</keyword>
<keyword evidence="2" id="KW-0547">Nucleotide-binding</keyword>
<evidence type="ECO:0000256" key="6">
    <source>
        <dbReference type="SAM" id="Coils"/>
    </source>
</evidence>
<organism evidence="8 9">
    <name type="scientific">Haliea salexigens</name>
    <dbReference type="NCBI Taxonomy" id="287487"/>
    <lineage>
        <taxon>Bacteria</taxon>
        <taxon>Pseudomonadati</taxon>
        <taxon>Pseudomonadota</taxon>
        <taxon>Gammaproteobacteria</taxon>
        <taxon>Cellvibrionales</taxon>
        <taxon>Halieaceae</taxon>
        <taxon>Haliea</taxon>
    </lineage>
</organism>
<gene>
    <name evidence="8" type="primary">smc</name>
    <name evidence="8" type="ORF">DCP75_15930</name>
</gene>
<dbReference type="Pfam" id="PF06470">
    <property type="entry name" value="SMC_hinge"/>
    <property type="match status" value="1"/>
</dbReference>
<dbReference type="Gene3D" id="3.40.50.300">
    <property type="entry name" value="P-loop containing nucleotide triphosphate hydrolases"/>
    <property type="match status" value="1"/>
</dbReference>
<dbReference type="InterPro" id="IPR003395">
    <property type="entry name" value="RecF/RecN/SMC_N"/>
</dbReference>